<dbReference type="RefSeq" id="WP_255189790.1">
    <property type="nucleotide sequence ID" value="NZ_CP113517.1"/>
</dbReference>
<accession>A0ABY7GHU5</accession>
<reference evidence="7" key="1">
    <citation type="submission" date="2022-11" db="EMBL/GenBank/DDBJ databases">
        <title>Methylomonas rapida sp. nov., Carotenoid-Producing Obligate Methanotrophs with High Growth Characteristics and Biotechnological Potential.</title>
        <authorList>
            <person name="Tikhonova E.N."/>
            <person name="Suleimanov R.Z."/>
            <person name="Miroshnikov K."/>
            <person name="Oshkin I.Y."/>
            <person name="Belova S.E."/>
            <person name="Danilova O.V."/>
            <person name="Ashikhmin A."/>
            <person name="Konopkin A."/>
            <person name="But S.Y."/>
            <person name="Khmelenina V.N."/>
            <person name="Kuznetsov N."/>
            <person name="Pimenov N.V."/>
            <person name="Dedysh S.N."/>
        </authorList>
    </citation>
    <scope>NUCLEOTIDE SEQUENCE</scope>
    <source>
        <strain evidence="7">MP1</strain>
    </source>
</reference>
<dbReference type="InterPro" id="IPR032696">
    <property type="entry name" value="SQ_cyclase_C"/>
</dbReference>
<gene>
    <name evidence="7" type="ORF">NM686_021175</name>
</gene>
<evidence type="ECO:0000313" key="8">
    <source>
        <dbReference type="Proteomes" id="UP001162780"/>
    </source>
</evidence>
<comment type="pathway">
    <text evidence="1">Secondary metabolite biosynthesis; hopanoid biosynthesis.</text>
</comment>
<evidence type="ECO:0000256" key="4">
    <source>
        <dbReference type="ARBA" id="ARBA00023235"/>
    </source>
</evidence>
<dbReference type="PROSITE" id="PS01074">
    <property type="entry name" value="TERPENE_SYNTHASES"/>
    <property type="match status" value="1"/>
</dbReference>
<dbReference type="InterPro" id="IPR002365">
    <property type="entry name" value="Terpene_synthase_CS"/>
</dbReference>
<dbReference type="SFLD" id="SFLDG01016">
    <property type="entry name" value="Prenyltransferase_Like_2"/>
    <property type="match status" value="1"/>
</dbReference>
<dbReference type="PANTHER" id="PTHR11764">
    <property type="entry name" value="TERPENE CYCLASE/MUTASE FAMILY MEMBER"/>
    <property type="match status" value="1"/>
</dbReference>
<dbReference type="CDD" id="cd02892">
    <property type="entry name" value="SQCY_1"/>
    <property type="match status" value="1"/>
</dbReference>
<dbReference type="PANTHER" id="PTHR11764:SF20">
    <property type="entry name" value="LANOSTEROL SYNTHASE"/>
    <property type="match status" value="1"/>
</dbReference>
<proteinExistence type="inferred from homology"/>
<dbReference type="InterPro" id="IPR032697">
    <property type="entry name" value="SQ_cyclase_N"/>
</dbReference>
<sequence>MLHVNPSWKNWQLLTDKGRQIWAFKPRSNNINEHLQNADDITDQEIAQFAVDFQFEKAINPNSGDKVFRNAAINAKFKAFAGQMPQADNPAQQKVIASLVKGMNYFACLQSEDGHWPGDYGGPLFLLPGLLIASYLADTPFPKAHREMMQLYLFNHQNQDAGWGMHIEGESTMFGTVMQYVSLRLLGVDKDHPQLAKARTWIKDNGGATGIPSWGKFYLAVLNCYDWQGFNSLFPEMWLFPKWLPVHPWRYWCHSRMVYLPMAYCYAERIKAPENELILSLREEIYSEDFAAIDWPKQRNAVCEKDCYTTPSPVLKWMNFFTNNYEKFKCAWLRKKSTDYILSYLNAEDEQTDYINIGPVNQAINSICIWHAYGKDSIQFKKHVERWYDYLWVAEDGMKMNGYNGSQLWDTAFASRAMLESDLGKLFPETIAKSYRFIELSQIRTEHATHAEFFRHPMIGSWPFSTAENGWPVADCTAEGLSATLAIHHSGLVEPAIDEQRIKQAVDVILSYQNTDGGWATYELTRAPKWLEKLNPSEVFADIMIDYSWTECTAACVISLLEIQDIYPDFKNMEIRKAISAGLDFIVKQQKADGSWYGGWAVCFTYATWFGVEALSRAKGKGYYDDRIITDSMNKACTFLLAKQKADGGWGETFKSCSTLVYSEAKSSQVVNTAWALLALMTADFPDKTVIEKGVNLLLSRQTELGDWPQENISGVFNYNCMITYANYRNIFPLWSLSRYYSRYVRNAV</sequence>
<keyword evidence="3" id="KW-0677">Repeat</keyword>
<dbReference type="Proteomes" id="UP001162780">
    <property type="component" value="Chromosome"/>
</dbReference>
<dbReference type="NCBIfam" id="TIGR01787">
    <property type="entry name" value="squalene_cyclas"/>
    <property type="match status" value="1"/>
</dbReference>
<name>A0ABY7GHU5_9GAMM</name>
<feature type="domain" description="Squalene cyclase C-terminal" evidence="5">
    <location>
        <begin position="406"/>
        <end position="740"/>
    </location>
</feature>
<evidence type="ECO:0000256" key="3">
    <source>
        <dbReference type="ARBA" id="ARBA00022737"/>
    </source>
</evidence>
<feature type="domain" description="Squalene cyclase N-terminal" evidence="6">
    <location>
        <begin position="104"/>
        <end position="375"/>
    </location>
</feature>
<dbReference type="Pfam" id="PF13249">
    <property type="entry name" value="SQHop_cyclase_N"/>
    <property type="match status" value="1"/>
</dbReference>
<keyword evidence="4" id="KW-0413">Isomerase</keyword>
<dbReference type="Gene3D" id="1.50.10.20">
    <property type="match status" value="2"/>
</dbReference>
<evidence type="ECO:0000256" key="1">
    <source>
        <dbReference type="ARBA" id="ARBA00004999"/>
    </source>
</evidence>
<evidence type="ECO:0000259" key="5">
    <source>
        <dbReference type="Pfam" id="PF13243"/>
    </source>
</evidence>
<dbReference type="SUPFAM" id="SSF48239">
    <property type="entry name" value="Terpenoid cyclases/Protein prenyltransferases"/>
    <property type="match status" value="2"/>
</dbReference>
<organism evidence="7 8">
    <name type="scientific">Methylomonas rapida</name>
    <dbReference type="NCBI Taxonomy" id="2963939"/>
    <lineage>
        <taxon>Bacteria</taxon>
        <taxon>Pseudomonadati</taxon>
        <taxon>Pseudomonadota</taxon>
        <taxon>Gammaproteobacteria</taxon>
        <taxon>Methylococcales</taxon>
        <taxon>Methylococcaceae</taxon>
        <taxon>Methylomonas</taxon>
    </lineage>
</organism>
<evidence type="ECO:0000256" key="2">
    <source>
        <dbReference type="ARBA" id="ARBA00009755"/>
    </source>
</evidence>
<protein>
    <submittedName>
        <fullName evidence="7">Terpene cyclase/mutase family protein</fullName>
    </submittedName>
</protein>
<dbReference type="InterPro" id="IPR008930">
    <property type="entry name" value="Terpenoid_cyclase/PrenylTrfase"/>
</dbReference>
<dbReference type="Pfam" id="PF13243">
    <property type="entry name" value="SQHop_cyclase_C"/>
    <property type="match status" value="1"/>
</dbReference>
<evidence type="ECO:0000313" key="7">
    <source>
        <dbReference type="EMBL" id="WAR44820.1"/>
    </source>
</evidence>
<dbReference type="InterPro" id="IPR018333">
    <property type="entry name" value="Squalene_cyclase"/>
</dbReference>
<dbReference type="EMBL" id="CP113517">
    <property type="protein sequence ID" value="WAR44820.1"/>
    <property type="molecule type" value="Genomic_DNA"/>
</dbReference>
<keyword evidence="8" id="KW-1185">Reference proteome</keyword>
<comment type="similarity">
    <text evidence="2">Belongs to the terpene cyclase/mutase family.</text>
</comment>
<evidence type="ECO:0000259" key="6">
    <source>
        <dbReference type="Pfam" id="PF13249"/>
    </source>
</evidence>